<comment type="caution">
    <text evidence="11">The sequence shown here is derived from an EMBL/GenBank/DDBJ whole genome shotgun (WGS) entry which is preliminary data.</text>
</comment>
<reference evidence="11" key="2">
    <citation type="journal article" date="2023" name="Commun. Biol.">
        <title>Intrasexual cuticular hydrocarbon dimorphism in a wasp sheds light on hydrocarbon biosynthesis genes in Hymenoptera.</title>
        <authorList>
            <person name="Moris V.C."/>
            <person name="Podsiadlowski L."/>
            <person name="Martin S."/>
            <person name="Oeyen J.P."/>
            <person name="Donath A."/>
            <person name="Petersen M."/>
            <person name="Wilbrandt J."/>
            <person name="Misof B."/>
            <person name="Liedtke D."/>
            <person name="Thamm M."/>
            <person name="Scheiner R."/>
            <person name="Schmitt T."/>
            <person name="Niehuis O."/>
        </authorList>
    </citation>
    <scope>NUCLEOTIDE SEQUENCE</scope>
    <source>
        <strain evidence="11">GBR_01_08_01A</strain>
    </source>
</reference>
<dbReference type="PANTHER" id="PTHR11247:SF1">
    <property type="entry name" value="DOLICHYLDIPHOSPHATASE 1"/>
    <property type="match status" value="1"/>
</dbReference>
<dbReference type="InterPro" id="IPR039667">
    <property type="entry name" value="Dolichyldiphosphatase_PAP2"/>
</dbReference>
<evidence type="ECO:0000256" key="7">
    <source>
        <dbReference type="ARBA" id="ARBA00024907"/>
    </source>
</evidence>
<dbReference type="SMART" id="SM00014">
    <property type="entry name" value="acidPPc"/>
    <property type="match status" value="1"/>
</dbReference>
<comment type="subcellular location">
    <subcellularLocation>
        <location evidence="9">Endoplasmic reticulum membrane</location>
        <topology evidence="9">Multi-pass membrane protein</topology>
    </subcellularLocation>
    <subcellularLocation>
        <location evidence="1">Membrane</location>
        <topology evidence="1">Multi-pass membrane protein</topology>
    </subcellularLocation>
</comment>
<evidence type="ECO:0000256" key="9">
    <source>
        <dbReference type="RuleBase" id="RU367078"/>
    </source>
</evidence>
<dbReference type="GO" id="GO:0047874">
    <property type="term" value="F:dolichyldiphosphatase activity"/>
    <property type="evidence" value="ECO:0007669"/>
    <property type="project" value="UniProtKB-UniRule"/>
</dbReference>
<evidence type="ECO:0000313" key="12">
    <source>
        <dbReference type="Proteomes" id="UP001258017"/>
    </source>
</evidence>
<evidence type="ECO:0000256" key="1">
    <source>
        <dbReference type="ARBA" id="ARBA00004141"/>
    </source>
</evidence>
<comment type="pathway">
    <text evidence="9">Protein modification; protein glycosylation.</text>
</comment>
<sequence>MASLDDELKSRFVHTTDELKWVPLSLTLVEYPQGDIFGKLLALISLTPFVILTGFITLILFRRDLHTIAFFSGVILNEFINLILKHTIREARPLKRDGLYNEYGMPSTHAQFIWFFAAYVTLFICIRLHHNSNSTISERFWRIIIVVACIILAILVSYFRSSMVFNHTYNSDSFVSSYCIMASIRILTFARHNINSQCFVV</sequence>
<accession>A0AAD9RCU3</accession>
<dbReference type="EC" id="3.6.1.43" evidence="9"/>
<comment type="similarity">
    <text evidence="2 9">Belongs to the dolichyldiphosphatase family.</text>
</comment>
<dbReference type="AlphaFoldDB" id="A0AAD9RCU3"/>
<reference evidence="11" key="1">
    <citation type="submission" date="2021-08" db="EMBL/GenBank/DDBJ databases">
        <authorList>
            <person name="Misof B."/>
            <person name="Oliver O."/>
            <person name="Podsiadlowski L."/>
            <person name="Donath A."/>
            <person name="Peters R."/>
            <person name="Mayer C."/>
            <person name="Rust J."/>
            <person name="Gunkel S."/>
            <person name="Lesny P."/>
            <person name="Martin S."/>
            <person name="Oeyen J.P."/>
            <person name="Petersen M."/>
            <person name="Panagiotis P."/>
            <person name="Wilbrandt J."/>
            <person name="Tanja T."/>
        </authorList>
    </citation>
    <scope>NUCLEOTIDE SEQUENCE</scope>
    <source>
        <strain evidence="11">GBR_01_08_01A</strain>
        <tissue evidence="11">Thorax + abdomen</tissue>
    </source>
</reference>
<dbReference type="SUPFAM" id="SSF48317">
    <property type="entry name" value="Acid phosphatase/Vanadium-dependent haloperoxidase"/>
    <property type="match status" value="1"/>
</dbReference>
<keyword evidence="4 9" id="KW-0378">Hydrolase</keyword>
<evidence type="ECO:0000256" key="2">
    <source>
        <dbReference type="ARBA" id="ARBA00005518"/>
    </source>
</evidence>
<dbReference type="GO" id="GO:0005789">
    <property type="term" value="C:endoplasmic reticulum membrane"/>
    <property type="evidence" value="ECO:0007669"/>
    <property type="project" value="UniProtKB-SubCell"/>
</dbReference>
<feature type="domain" description="Phosphatidic acid phosphatase type 2/haloperoxidase" evidence="10">
    <location>
        <begin position="67"/>
        <end position="185"/>
    </location>
</feature>
<evidence type="ECO:0000313" key="11">
    <source>
        <dbReference type="EMBL" id="KAK2577327.1"/>
    </source>
</evidence>
<keyword evidence="3 9" id="KW-0812">Transmembrane</keyword>
<feature type="transmembrane region" description="Helical" evidence="9">
    <location>
        <begin position="140"/>
        <end position="159"/>
    </location>
</feature>
<dbReference type="Pfam" id="PF01569">
    <property type="entry name" value="PAP2"/>
    <property type="match status" value="1"/>
</dbReference>
<evidence type="ECO:0000256" key="6">
    <source>
        <dbReference type="ARBA" id="ARBA00023136"/>
    </source>
</evidence>
<protein>
    <recommendedName>
        <fullName evidence="9">Dolichyldiphosphatase</fullName>
        <ecNumber evidence="9">3.6.1.43</ecNumber>
    </recommendedName>
</protein>
<dbReference type="InterPro" id="IPR000326">
    <property type="entry name" value="PAP2/HPO"/>
</dbReference>
<name>A0AAD9RCU3_9HYME</name>
<comment type="function">
    <text evidence="7 9">Required for efficient N-glycosylation. Necessary for maintaining optimal levels of dolichol-linked oligosaccharides. Hydrolyzes dolichyl pyrophosphate at a very high rate and dolichyl monophosphate at a much lower rate. Does not act on phosphatidate.</text>
</comment>
<feature type="transmembrane region" description="Helical" evidence="9">
    <location>
        <begin position="108"/>
        <end position="128"/>
    </location>
</feature>
<evidence type="ECO:0000256" key="5">
    <source>
        <dbReference type="ARBA" id="ARBA00022989"/>
    </source>
</evidence>
<evidence type="ECO:0000256" key="4">
    <source>
        <dbReference type="ARBA" id="ARBA00022801"/>
    </source>
</evidence>
<dbReference type="Proteomes" id="UP001258017">
    <property type="component" value="Unassembled WGS sequence"/>
</dbReference>
<dbReference type="Gene3D" id="1.20.144.10">
    <property type="entry name" value="Phosphatidic acid phosphatase type 2/haloperoxidase"/>
    <property type="match status" value="1"/>
</dbReference>
<dbReference type="PANTHER" id="PTHR11247">
    <property type="entry name" value="PALMITOYL-PROTEIN THIOESTERASE/DOLICHYLDIPHOSPHATASE 1"/>
    <property type="match status" value="1"/>
</dbReference>
<evidence type="ECO:0000256" key="3">
    <source>
        <dbReference type="ARBA" id="ARBA00022692"/>
    </source>
</evidence>
<dbReference type="EMBL" id="JAIFRP010004357">
    <property type="protein sequence ID" value="KAK2577327.1"/>
    <property type="molecule type" value="Genomic_DNA"/>
</dbReference>
<dbReference type="GO" id="GO:0008610">
    <property type="term" value="P:lipid biosynthetic process"/>
    <property type="evidence" value="ECO:0007669"/>
    <property type="project" value="TreeGrafter"/>
</dbReference>
<dbReference type="InterPro" id="IPR036938">
    <property type="entry name" value="PAP2/HPO_sf"/>
</dbReference>
<comment type="catalytic activity">
    <reaction evidence="8 9">
        <text>a di-trans,poly-cis-dolichyl diphosphate + H2O = a di-trans,poly-cis-dolichyl phosphate + phosphate + H(+)</text>
        <dbReference type="Rhea" id="RHEA:14385"/>
        <dbReference type="Rhea" id="RHEA-COMP:19498"/>
        <dbReference type="Rhea" id="RHEA-COMP:19506"/>
        <dbReference type="ChEBI" id="CHEBI:15377"/>
        <dbReference type="ChEBI" id="CHEBI:15378"/>
        <dbReference type="ChEBI" id="CHEBI:43474"/>
        <dbReference type="ChEBI" id="CHEBI:57497"/>
        <dbReference type="ChEBI" id="CHEBI:57683"/>
        <dbReference type="EC" id="3.6.1.43"/>
    </reaction>
</comment>
<keyword evidence="9" id="KW-0256">Endoplasmic reticulum</keyword>
<gene>
    <name evidence="11" type="ORF">KPH14_003456</name>
</gene>
<dbReference type="GO" id="GO:0006487">
    <property type="term" value="P:protein N-linked glycosylation"/>
    <property type="evidence" value="ECO:0007669"/>
    <property type="project" value="UniProtKB-UniRule"/>
</dbReference>
<proteinExistence type="inferred from homology"/>
<evidence type="ECO:0000256" key="8">
    <source>
        <dbReference type="ARBA" id="ARBA00047349"/>
    </source>
</evidence>
<keyword evidence="5 9" id="KW-1133">Transmembrane helix</keyword>
<keyword evidence="12" id="KW-1185">Reference proteome</keyword>
<feature type="transmembrane region" description="Helical" evidence="9">
    <location>
        <begin position="40"/>
        <end position="61"/>
    </location>
</feature>
<organism evidence="11 12">
    <name type="scientific">Odynerus spinipes</name>
    <dbReference type="NCBI Taxonomy" id="1348599"/>
    <lineage>
        <taxon>Eukaryota</taxon>
        <taxon>Metazoa</taxon>
        <taxon>Ecdysozoa</taxon>
        <taxon>Arthropoda</taxon>
        <taxon>Hexapoda</taxon>
        <taxon>Insecta</taxon>
        <taxon>Pterygota</taxon>
        <taxon>Neoptera</taxon>
        <taxon>Endopterygota</taxon>
        <taxon>Hymenoptera</taxon>
        <taxon>Apocrita</taxon>
        <taxon>Aculeata</taxon>
        <taxon>Vespoidea</taxon>
        <taxon>Vespidae</taxon>
        <taxon>Eumeninae</taxon>
        <taxon>Odynerus</taxon>
    </lineage>
</organism>
<keyword evidence="6 9" id="KW-0472">Membrane</keyword>
<evidence type="ECO:0000259" key="10">
    <source>
        <dbReference type="SMART" id="SM00014"/>
    </source>
</evidence>
<dbReference type="CDD" id="cd03382">
    <property type="entry name" value="PAP2_dolichyldiphosphatase"/>
    <property type="match status" value="1"/>
</dbReference>